<evidence type="ECO:0000313" key="2">
    <source>
        <dbReference type="Proteomes" id="UP001153076"/>
    </source>
</evidence>
<reference evidence="1" key="1">
    <citation type="submission" date="2022-04" db="EMBL/GenBank/DDBJ databases">
        <title>Carnegiea gigantea Genome sequencing and assembly v2.</title>
        <authorList>
            <person name="Copetti D."/>
            <person name="Sanderson M.J."/>
            <person name="Burquez A."/>
            <person name="Wojciechowski M.F."/>
        </authorList>
    </citation>
    <scope>NUCLEOTIDE SEQUENCE</scope>
    <source>
        <strain evidence="1">SGP5-SGP5p</strain>
        <tissue evidence="1">Aerial part</tissue>
    </source>
</reference>
<dbReference type="SUPFAM" id="SSF81558">
    <property type="entry name" value="Photosystem I subunits PsaA/PsaB"/>
    <property type="match status" value="2"/>
</dbReference>
<dbReference type="GO" id="GO:0015979">
    <property type="term" value="P:photosynthesis"/>
    <property type="evidence" value="ECO:0007669"/>
    <property type="project" value="InterPro"/>
</dbReference>
<proteinExistence type="predicted"/>
<evidence type="ECO:0000313" key="1">
    <source>
        <dbReference type="EMBL" id="KAJ8427291.1"/>
    </source>
</evidence>
<name>A0A9Q1GXP4_9CARY</name>
<accession>A0A9Q1GXP4</accession>
<dbReference type="Proteomes" id="UP001153076">
    <property type="component" value="Unassembled WGS sequence"/>
</dbReference>
<dbReference type="Gene3D" id="1.20.1130.10">
    <property type="entry name" value="Photosystem I PsaA/PsaB"/>
    <property type="match status" value="4"/>
</dbReference>
<dbReference type="AlphaFoldDB" id="A0A9Q1GXP4"/>
<dbReference type="PANTHER" id="PTHR30128:SF19">
    <property type="entry name" value="PHOTOSYSTEM I P700 CHLOROPHYLL A APOPROTEIN A1-RELATED"/>
    <property type="match status" value="1"/>
</dbReference>
<organism evidence="1 2">
    <name type="scientific">Carnegiea gigantea</name>
    <dbReference type="NCBI Taxonomy" id="171969"/>
    <lineage>
        <taxon>Eukaryota</taxon>
        <taxon>Viridiplantae</taxon>
        <taxon>Streptophyta</taxon>
        <taxon>Embryophyta</taxon>
        <taxon>Tracheophyta</taxon>
        <taxon>Spermatophyta</taxon>
        <taxon>Magnoliopsida</taxon>
        <taxon>eudicotyledons</taxon>
        <taxon>Gunneridae</taxon>
        <taxon>Pentapetalae</taxon>
        <taxon>Caryophyllales</taxon>
        <taxon>Cactineae</taxon>
        <taxon>Cactaceae</taxon>
        <taxon>Cactoideae</taxon>
        <taxon>Echinocereeae</taxon>
        <taxon>Carnegiea</taxon>
    </lineage>
</organism>
<dbReference type="Pfam" id="PF00223">
    <property type="entry name" value="PsaA_PsaB"/>
    <property type="match status" value="4"/>
</dbReference>
<dbReference type="PANTHER" id="PTHR30128">
    <property type="entry name" value="OUTER MEMBRANE PROTEIN, OMPA-RELATED"/>
    <property type="match status" value="1"/>
</dbReference>
<sequence>MTVLRLLKGILFAHSPRLMPDKANEWFCFPCDGPGREGTCIIRVILMYNAISVVIFHFNSKLQSDVSVFLFSECGYSQHLIESIAYNKVIVVPAIELSALSIIHGRVAGDNGQEDLEGITTMDPTIHLISFAIATAHVFDSYDDITEERVYQNIFASHFGQLAIIFLWTSRNLFHLNKEILTHGYGTFDTSDLLLIQFGTLILVNQLQKPLLMGWWYIIDLGTNEDLYTGALFLLFLSVISSDGGWLNLQPKWKQCILWFKNAESPLNHHFSGLFGGRVRSIKEFLRHITTSSRIRSLFYRTSFGIEHNIQDLLDAPLHFIYCSSHAIYTSPIHHRIHHDRSFFHMEPSFSFNITLWSIMRIIQASLCLGFYTLGVYVHNDVMLAFGILEKAILIKPIFAQWIQSTHGQTSYGFDVLLSSISSPTFNDG</sequence>
<protein>
    <submittedName>
        <fullName evidence="1">Uncharacterized protein</fullName>
    </submittedName>
</protein>
<dbReference type="InterPro" id="IPR001280">
    <property type="entry name" value="PSI_PsaA/B"/>
</dbReference>
<dbReference type="GO" id="GO:0009535">
    <property type="term" value="C:chloroplast thylakoid membrane"/>
    <property type="evidence" value="ECO:0007669"/>
    <property type="project" value="TreeGrafter"/>
</dbReference>
<dbReference type="EMBL" id="JAKOGI010001160">
    <property type="protein sequence ID" value="KAJ8427291.1"/>
    <property type="molecule type" value="Genomic_DNA"/>
</dbReference>
<keyword evidence="2" id="KW-1185">Reference proteome</keyword>
<gene>
    <name evidence="1" type="ORF">Cgig2_003027</name>
</gene>
<dbReference type="InterPro" id="IPR036408">
    <property type="entry name" value="PSI_PsaA/B_sf"/>
</dbReference>
<comment type="caution">
    <text evidence="1">The sequence shown here is derived from an EMBL/GenBank/DDBJ whole genome shotgun (WGS) entry which is preliminary data.</text>
</comment>